<dbReference type="InterPro" id="IPR045078">
    <property type="entry name" value="TST/MPST-like"/>
</dbReference>
<protein>
    <recommendedName>
        <fullName evidence="4">Rhodanese domain-containing protein</fullName>
    </recommendedName>
</protein>
<dbReference type="OrthoDB" id="10330727at2759"/>
<dbReference type="SUPFAM" id="SSF52821">
    <property type="entry name" value="Rhodanese/Cell cycle control phosphatase"/>
    <property type="match status" value="1"/>
</dbReference>
<evidence type="ECO:0000256" key="3">
    <source>
        <dbReference type="SAM" id="MobiDB-lite"/>
    </source>
</evidence>
<reference evidence="5 6" key="1">
    <citation type="journal article" date="2015" name="Mol. Biochem. Parasitol.">
        <title>Identification of polymorphic genes for use in assemblage B genotyping assays through comparative genomics of multiple assemblage B Giardia duodenalis isolates.</title>
        <authorList>
            <person name="Wielinga C."/>
            <person name="Thompson R.C."/>
            <person name="Monis P."/>
            <person name="Ryan U."/>
        </authorList>
    </citation>
    <scope>NUCLEOTIDE SEQUENCE [LARGE SCALE GENOMIC DNA]</scope>
    <source>
        <strain evidence="5 6">BAH15c1</strain>
    </source>
</reference>
<keyword evidence="1" id="KW-0808">Transferase</keyword>
<organism evidence="5 6">
    <name type="scientific">Giardia duodenalis assemblage B</name>
    <dbReference type="NCBI Taxonomy" id="1394984"/>
    <lineage>
        <taxon>Eukaryota</taxon>
        <taxon>Metamonada</taxon>
        <taxon>Diplomonadida</taxon>
        <taxon>Hexamitidae</taxon>
        <taxon>Giardiinae</taxon>
        <taxon>Giardia</taxon>
    </lineage>
</organism>
<dbReference type="GO" id="GO:0005739">
    <property type="term" value="C:mitochondrion"/>
    <property type="evidence" value="ECO:0007669"/>
    <property type="project" value="TreeGrafter"/>
</dbReference>
<feature type="compositionally biased region" description="Low complexity" evidence="3">
    <location>
        <begin position="313"/>
        <end position="323"/>
    </location>
</feature>
<feature type="region of interest" description="Disordered" evidence="3">
    <location>
        <begin position="417"/>
        <end position="467"/>
    </location>
</feature>
<name>A0A132NTE5_GIAIN</name>
<dbReference type="AlphaFoldDB" id="A0A132NTE5"/>
<evidence type="ECO:0000256" key="2">
    <source>
        <dbReference type="ARBA" id="ARBA00022737"/>
    </source>
</evidence>
<comment type="caution">
    <text evidence="5">The sequence shown here is derived from an EMBL/GenBank/DDBJ whole genome shotgun (WGS) entry which is preliminary data.</text>
</comment>
<dbReference type="PROSITE" id="PS50206">
    <property type="entry name" value="RHODANESE_3"/>
    <property type="match status" value="1"/>
</dbReference>
<dbReference type="VEuPathDB" id="GiardiaDB:QR46_2694"/>
<keyword evidence="2" id="KW-0677">Repeat</keyword>
<dbReference type="PANTHER" id="PTHR11364:SF27">
    <property type="entry name" value="SULFURTRANSFERASE"/>
    <property type="match status" value="1"/>
</dbReference>
<evidence type="ECO:0000313" key="5">
    <source>
        <dbReference type="EMBL" id="KWX13316.1"/>
    </source>
</evidence>
<evidence type="ECO:0000256" key="1">
    <source>
        <dbReference type="ARBA" id="ARBA00022679"/>
    </source>
</evidence>
<proteinExistence type="predicted"/>
<dbReference type="PANTHER" id="PTHR11364">
    <property type="entry name" value="THIOSULFATE SULFERTANSFERASE"/>
    <property type="match status" value="1"/>
</dbReference>
<accession>A0A132NTE5</accession>
<dbReference type="GO" id="GO:0004792">
    <property type="term" value="F:thiosulfate-cyanide sulfurtransferase activity"/>
    <property type="evidence" value="ECO:0007669"/>
    <property type="project" value="TreeGrafter"/>
</dbReference>
<feature type="compositionally biased region" description="Basic and acidic residues" evidence="3">
    <location>
        <begin position="325"/>
        <end position="338"/>
    </location>
</feature>
<feature type="domain" description="Rhodanese" evidence="4">
    <location>
        <begin position="35"/>
        <end position="130"/>
    </location>
</feature>
<dbReference type="Proteomes" id="UP000070089">
    <property type="component" value="Unassembled WGS sequence"/>
</dbReference>
<dbReference type="Gene3D" id="3.40.250.10">
    <property type="entry name" value="Rhodanese-like domain"/>
    <property type="match status" value="1"/>
</dbReference>
<sequence length="991" mass="113065">MNPLLVTHKWVYEAILNKRVTVFCCTEPHIKCLDEELDSFIQGHIPSARPLVCTKDLYPQVPVPPISEFCRWTGSQGLLSTQSLVLYQENVSSLHMYRLWWQLQYHQMRNVSLLAGNCSDWSAHRLPVEKGTPLKKGSFREANIHADHYLYYSIHDLELFFTGTKATKAYKQKPFVFTQLVYVGTRDDQNLRKFFHHMARRFKDQLMDNKLEKLEAIKREKYVEQKKKNRLLYYSIFDTENLDPPRTLHQLQYLRSTSPPTSRVFDTIVRDEDPPAIVRVLPYTVFLDHSDRPIFMPCILPTNLPEPSQGGCTTKDSTTTSDTESINHDSTETISDDKQIQKHRDSLAEIFSSKRINLNKPTLFMGDSIEQVAFTIFAAALAYGGGIFHYTAAVLDDKLITNINKVLDESARTKLVRDLDTRAPRPAPSSQRPRTLESSGAKARLNSADNYGPKTTLYNNHINNRRPEDNFEASSVLETKEFSQLAAKHQTIEDITQRLLHIAPNIRQSNSSDDRFVKFNVYAPRYCQEDLDLIAKGMHPTGRLLSNTERFKLSLRLPIAELESRKIDYSDPATVTMILHEHINSVPSLKSKLVCTHSRGNIISRAASPRTLAFKFFNAHERLKQRTRIRRISECRFYWKSPASDPQLHVGTQDELALTDVSKNARYSSSTEKSQQSFKTTSSKDHLAPVSASLIHNVLTRSIVSPSKARIVYGNPKANTVHTSRMGRLAFADQNLAISQSASRNKLASKIEGSTYTSRSKSHKQESRPLLDEIDDYFLLLTEQHTCRIYTSSDIQGHSGADRSITDPKWAADTPPHSFRLRHCFSELIIIPSLILSDNESSTPPSIPTSILQHVISSPTISFLIEKYGSKYFYSKASYLVLSANTMEYTFHCLSEKILASFRPRLVVLADSPTEWLMQSMTLRHLNHSSIYDMALSIYLTAEEIGLLQASHIKEYEIGRTRHYWDILCRAHSARQATHQITQSRLQALPP</sequence>
<dbReference type="InterPro" id="IPR036873">
    <property type="entry name" value="Rhodanese-like_dom_sf"/>
</dbReference>
<evidence type="ECO:0000313" key="6">
    <source>
        <dbReference type="Proteomes" id="UP000070089"/>
    </source>
</evidence>
<dbReference type="EMBL" id="JXTI01000074">
    <property type="protein sequence ID" value="KWX13316.1"/>
    <property type="molecule type" value="Genomic_DNA"/>
</dbReference>
<gene>
    <name evidence="5" type="ORF">QR46_2694</name>
</gene>
<evidence type="ECO:0000259" key="4">
    <source>
        <dbReference type="PROSITE" id="PS50206"/>
    </source>
</evidence>
<dbReference type="InterPro" id="IPR001763">
    <property type="entry name" value="Rhodanese-like_dom"/>
</dbReference>
<feature type="region of interest" description="Disordered" evidence="3">
    <location>
        <begin position="307"/>
        <end position="338"/>
    </location>
</feature>